<dbReference type="GO" id="GO:0005524">
    <property type="term" value="F:ATP binding"/>
    <property type="evidence" value="ECO:0007669"/>
    <property type="project" value="UniProtKB-KW"/>
</dbReference>
<dbReference type="SMART" id="SM00388">
    <property type="entry name" value="HisKA"/>
    <property type="match status" value="1"/>
</dbReference>
<dbReference type="InterPro" id="IPR005467">
    <property type="entry name" value="His_kinase_dom"/>
</dbReference>
<dbReference type="Pfam" id="PF00512">
    <property type="entry name" value="HisKA"/>
    <property type="match status" value="1"/>
</dbReference>
<evidence type="ECO:0000256" key="2">
    <source>
        <dbReference type="ARBA" id="ARBA00012438"/>
    </source>
</evidence>
<comment type="subunit">
    <text evidence="9">At low DSF concentrations, interacts with RpfF.</text>
</comment>
<dbReference type="Proteomes" id="UP000006201">
    <property type="component" value="Unassembled WGS sequence"/>
</dbReference>
<keyword evidence="6" id="KW-0418">Kinase</keyword>
<dbReference type="CDD" id="cd16922">
    <property type="entry name" value="HATPase_EvgS-ArcB-TorS-like"/>
    <property type="match status" value="1"/>
</dbReference>
<feature type="domain" description="Histidine kinase" evidence="12">
    <location>
        <begin position="150"/>
        <end position="371"/>
    </location>
</feature>
<keyword evidence="5" id="KW-0547">Nucleotide-binding</keyword>
<evidence type="ECO:0000256" key="10">
    <source>
        <dbReference type="ARBA" id="ARBA00068150"/>
    </source>
</evidence>
<evidence type="ECO:0000313" key="15">
    <source>
        <dbReference type="Proteomes" id="UP000006201"/>
    </source>
</evidence>
<dbReference type="OrthoDB" id="9810730at2"/>
<dbReference type="RefSeq" id="WP_009836958.1">
    <property type="nucleotide sequence ID" value="NZ_AAOH01000001.1"/>
</dbReference>
<dbReference type="CDD" id="cd00082">
    <property type="entry name" value="HisKA"/>
    <property type="match status" value="1"/>
</dbReference>
<dbReference type="SUPFAM" id="SSF55874">
    <property type="entry name" value="ATPase domain of HSP90 chaperone/DNA topoisomerase II/histidine kinase"/>
    <property type="match status" value="1"/>
</dbReference>
<dbReference type="InterPro" id="IPR035965">
    <property type="entry name" value="PAS-like_dom_sf"/>
</dbReference>
<evidence type="ECO:0000256" key="6">
    <source>
        <dbReference type="ARBA" id="ARBA00022777"/>
    </source>
</evidence>
<dbReference type="FunFam" id="3.30.565.10:FF:000010">
    <property type="entry name" value="Sensor histidine kinase RcsC"/>
    <property type="match status" value="1"/>
</dbReference>
<dbReference type="InterPro" id="IPR000014">
    <property type="entry name" value="PAS"/>
</dbReference>
<evidence type="ECO:0000256" key="5">
    <source>
        <dbReference type="ARBA" id="ARBA00022741"/>
    </source>
</evidence>
<dbReference type="InterPro" id="IPR011006">
    <property type="entry name" value="CheY-like_superfamily"/>
</dbReference>
<organism evidence="14 15">
    <name type="scientific">Pseudoalteromonas tunicata D2</name>
    <dbReference type="NCBI Taxonomy" id="87626"/>
    <lineage>
        <taxon>Bacteria</taxon>
        <taxon>Pseudomonadati</taxon>
        <taxon>Pseudomonadota</taxon>
        <taxon>Gammaproteobacteria</taxon>
        <taxon>Alteromonadales</taxon>
        <taxon>Pseudoalteromonadaceae</taxon>
        <taxon>Pseudoalteromonas</taxon>
    </lineage>
</organism>
<dbReference type="FunFam" id="1.10.287.130:FF:000002">
    <property type="entry name" value="Two-component osmosensing histidine kinase"/>
    <property type="match status" value="1"/>
</dbReference>
<protein>
    <recommendedName>
        <fullName evidence="10">Sensory/regulatory protein RpfC</fullName>
        <ecNumber evidence="2">2.7.13.3</ecNumber>
    </recommendedName>
</protein>
<evidence type="ECO:0000259" key="13">
    <source>
        <dbReference type="PROSITE" id="PS50110"/>
    </source>
</evidence>
<evidence type="ECO:0000313" key="14">
    <source>
        <dbReference type="EMBL" id="EAR30660.1"/>
    </source>
</evidence>
<dbReference type="SUPFAM" id="SSF47384">
    <property type="entry name" value="Homodimeric domain of signal transducing histidine kinase"/>
    <property type="match status" value="1"/>
</dbReference>
<evidence type="ECO:0000256" key="4">
    <source>
        <dbReference type="ARBA" id="ARBA00022679"/>
    </source>
</evidence>
<dbReference type="Pfam" id="PF02518">
    <property type="entry name" value="HATPase_c"/>
    <property type="match status" value="1"/>
</dbReference>
<dbReference type="SMART" id="SM00448">
    <property type="entry name" value="REC"/>
    <property type="match status" value="1"/>
</dbReference>
<dbReference type="PROSITE" id="PS50110">
    <property type="entry name" value="RESPONSE_REGULATORY"/>
    <property type="match status" value="1"/>
</dbReference>
<dbReference type="PANTHER" id="PTHR45339:SF1">
    <property type="entry name" value="HYBRID SIGNAL TRANSDUCTION HISTIDINE KINASE J"/>
    <property type="match status" value="1"/>
</dbReference>
<dbReference type="Gene3D" id="3.40.50.2300">
    <property type="match status" value="1"/>
</dbReference>
<dbReference type="GO" id="GO:0006355">
    <property type="term" value="P:regulation of DNA-templated transcription"/>
    <property type="evidence" value="ECO:0007669"/>
    <property type="project" value="InterPro"/>
</dbReference>
<gene>
    <name evidence="14" type="ORF">PTD2_03786</name>
</gene>
<dbReference type="InterPro" id="IPR003594">
    <property type="entry name" value="HATPase_dom"/>
</dbReference>
<reference evidence="14 15" key="1">
    <citation type="submission" date="2006-02" db="EMBL/GenBank/DDBJ databases">
        <authorList>
            <person name="Moran M.A."/>
            <person name="Kjelleberg S."/>
            <person name="Egan S."/>
            <person name="Saunders N."/>
            <person name="Thomas T."/>
            <person name="Ferriera S."/>
            <person name="Johnson J."/>
            <person name="Kravitz S."/>
            <person name="Halpern A."/>
            <person name="Remington K."/>
            <person name="Beeson K."/>
            <person name="Tran B."/>
            <person name="Rogers Y.-H."/>
            <person name="Friedman R."/>
            <person name="Venter J.C."/>
        </authorList>
    </citation>
    <scope>NUCLEOTIDE SEQUENCE [LARGE SCALE GENOMIC DNA]</scope>
    <source>
        <strain evidence="14 15">D2</strain>
    </source>
</reference>
<dbReference type="CDD" id="cd17546">
    <property type="entry name" value="REC_hyHK_CKI1_RcsC-like"/>
    <property type="match status" value="1"/>
</dbReference>
<dbReference type="PROSITE" id="PS50109">
    <property type="entry name" value="HIS_KIN"/>
    <property type="match status" value="1"/>
</dbReference>
<sequence length="648" mass="72363">MNSIIPQYAVLDQLSIGVFIVDAEFNIQFWNTWMANSSQLSAENVVGQSLFNLYPQLINSRLNHALIASKEQKLPSVLSRVFNASPLPLFNQAKQLIKQSITVKPASMCESCSIIQVIDVSNAVAREKALEKQVLERQRAEAAKSAFLANMSHEIRTPLNGVIGMLELVADEPLSDKLQQFLQIASNSAESLLFIINDILDFSKIEAGKVDIDPVEFELLTFFEDIIASFIPAANKKAISLIFDSSHLETTLVRADKQRVRQILVNLLSNAIKFTEQGEVVVEVYLQKIDSQTAQLVCKVLDTGIGIEAHVIAKLFEPFQQSDSSISRRFGGTGLGLAIAKQLCHLMGGELTLSSKVGKGSCFEFEILLVTENIPSSQQFLHTSRCLIAESNRTQSALLQKQLETWGATVIRTFDSTQTGLALAANPRFDHLFIAEKLFLANKIFINTWQKEQQGQVIVLQDHWQESLDKYNTWHLTKPLFKTQILSVLHKHRPRNTVSLPKTASAKQTANTSRNHQCILVVEDNPINQIVAKECLKKLGYQYAVVEHGQAALDYLNTHPTPQINLILMDCQMPIMDGFTATAKIRAGEATEFYQHIPILALTANVIESERERCLQIGMNDFLAKPISLDILASLLDKWLMAKIQQVN</sequence>
<keyword evidence="4" id="KW-0808">Transferase</keyword>
<evidence type="ECO:0000256" key="7">
    <source>
        <dbReference type="ARBA" id="ARBA00022840"/>
    </source>
</evidence>
<evidence type="ECO:0000256" key="3">
    <source>
        <dbReference type="ARBA" id="ARBA00022553"/>
    </source>
</evidence>
<dbReference type="Gene3D" id="3.30.450.20">
    <property type="entry name" value="PAS domain"/>
    <property type="match status" value="1"/>
</dbReference>
<dbReference type="HOGENOM" id="CLU_000445_114_15_6"/>
<feature type="domain" description="Response regulatory" evidence="13">
    <location>
        <begin position="518"/>
        <end position="640"/>
    </location>
</feature>
<evidence type="ECO:0000259" key="12">
    <source>
        <dbReference type="PROSITE" id="PS50109"/>
    </source>
</evidence>
<dbReference type="PRINTS" id="PR00344">
    <property type="entry name" value="BCTRLSENSOR"/>
</dbReference>
<keyword evidence="8" id="KW-0902">Two-component regulatory system</keyword>
<comment type="caution">
    <text evidence="14">The sequence shown here is derived from an EMBL/GenBank/DDBJ whole genome shotgun (WGS) entry which is preliminary data.</text>
</comment>
<dbReference type="InterPro" id="IPR003661">
    <property type="entry name" value="HisK_dim/P_dom"/>
</dbReference>
<accession>A4C528</accession>
<evidence type="ECO:0000256" key="8">
    <source>
        <dbReference type="ARBA" id="ARBA00023012"/>
    </source>
</evidence>
<evidence type="ECO:0000256" key="9">
    <source>
        <dbReference type="ARBA" id="ARBA00064003"/>
    </source>
</evidence>
<dbReference type="SUPFAM" id="SSF55785">
    <property type="entry name" value="PYP-like sensor domain (PAS domain)"/>
    <property type="match status" value="1"/>
</dbReference>
<dbReference type="InterPro" id="IPR036890">
    <property type="entry name" value="HATPase_C_sf"/>
</dbReference>
<keyword evidence="15" id="KW-1185">Reference proteome</keyword>
<dbReference type="SUPFAM" id="SSF52172">
    <property type="entry name" value="CheY-like"/>
    <property type="match status" value="2"/>
</dbReference>
<dbReference type="InterPro" id="IPR036097">
    <property type="entry name" value="HisK_dim/P_sf"/>
</dbReference>
<dbReference type="EMBL" id="AAOH01000001">
    <property type="protein sequence ID" value="EAR30660.1"/>
    <property type="molecule type" value="Genomic_DNA"/>
</dbReference>
<dbReference type="Pfam" id="PF00989">
    <property type="entry name" value="PAS"/>
    <property type="match status" value="1"/>
</dbReference>
<dbReference type="Pfam" id="PF00072">
    <property type="entry name" value="Response_reg"/>
    <property type="match status" value="1"/>
</dbReference>
<dbReference type="InterPro" id="IPR004358">
    <property type="entry name" value="Sig_transdc_His_kin-like_C"/>
</dbReference>
<name>A4C528_9GAMM</name>
<dbReference type="eggNOG" id="COG2205">
    <property type="taxonomic scope" value="Bacteria"/>
</dbReference>
<dbReference type="AlphaFoldDB" id="A4C528"/>
<dbReference type="InterPro" id="IPR001789">
    <property type="entry name" value="Sig_transdc_resp-reg_receiver"/>
</dbReference>
<dbReference type="InterPro" id="IPR013767">
    <property type="entry name" value="PAS_fold"/>
</dbReference>
<dbReference type="PANTHER" id="PTHR45339">
    <property type="entry name" value="HYBRID SIGNAL TRANSDUCTION HISTIDINE KINASE J"/>
    <property type="match status" value="1"/>
</dbReference>
<keyword evidence="7" id="KW-0067">ATP-binding</keyword>
<dbReference type="EC" id="2.7.13.3" evidence="2"/>
<evidence type="ECO:0000256" key="11">
    <source>
        <dbReference type="PROSITE-ProRule" id="PRU00169"/>
    </source>
</evidence>
<dbReference type="Gene3D" id="1.10.287.130">
    <property type="match status" value="1"/>
</dbReference>
<dbReference type="SMART" id="SM00387">
    <property type="entry name" value="HATPase_c"/>
    <property type="match status" value="1"/>
</dbReference>
<dbReference type="Gene3D" id="3.30.565.10">
    <property type="entry name" value="Histidine kinase-like ATPase, C-terminal domain"/>
    <property type="match status" value="1"/>
</dbReference>
<comment type="catalytic activity">
    <reaction evidence="1">
        <text>ATP + protein L-histidine = ADP + protein N-phospho-L-histidine.</text>
        <dbReference type="EC" id="2.7.13.3"/>
    </reaction>
</comment>
<dbReference type="GO" id="GO:0000155">
    <property type="term" value="F:phosphorelay sensor kinase activity"/>
    <property type="evidence" value="ECO:0007669"/>
    <property type="project" value="InterPro"/>
</dbReference>
<evidence type="ECO:0000256" key="1">
    <source>
        <dbReference type="ARBA" id="ARBA00000085"/>
    </source>
</evidence>
<feature type="modified residue" description="4-aspartylphosphate" evidence="11">
    <location>
        <position position="570"/>
    </location>
</feature>
<dbReference type="STRING" id="87626.PTD2_03786"/>
<dbReference type="CDD" id="cd00130">
    <property type="entry name" value="PAS"/>
    <property type="match status" value="1"/>
</dbReference>
<keyword evidence="3 11" id="KW-0597">Phosphoprotein</keyword>
<proteinExistence type="predicted"/>